<accession>A0A699JVD9</accession>
<evidence type="ECO:0000313" key="1">
    <source>
        <dbReference type="EMBL" id="GFA55469.1"/>
    </source>
</evidence>
<dbReference type="GO" id="GO:0003964">
    <property type="term" value="F:RNA-directed DNA polymerase activity"/>
    <property type="evidence" value="ECO:0007669"/>
    <property type="project" value="UniProtKB-KW"/>
</dbReference>
<gene>
    <name evidence="1" type="ORF">Tci_627441</name>
</gene>
<keyword evidence="1" id="KW-0695">RNA-directed DNA polymerase</keyword>
<dbReference type="AlphaFoldDB" id="A0A699JVD9"/>
<organism evidence="1">
    <name type="scientific">Tanacetum cinerariifolium</name>
    <name type="common">Dalmatian daisy</name>
    <name type="synonym">Chrysanthemum cinerariifolium</name>
    <dbReference type="NCBI Taxonomy" id="118510"/>
    <lineage>
        <taxon>Eukaryota</taxon>
        <taxon>Viridiplantae</taxon>
        <taxon>Streptophyta</taxon>
        <taxon>Embryophyta</taxon>
        <taxon>Tracheophyta</taxon>
        <taxon>Spermatophyta</taxon>
        <taxon>Magnoliopsida</taxon>
        <taxon>eudicotyledons</taxon>
        <taxon>Gunneridae</taxon>
        <taxon>Pentapetalae</taxon>
        <taxon>asterids</taxon>
        <taxon>campanulids</taxon>
        <taxon>Asterales</taxon>
        <taxon>Asteraceae</taxon>
        <taxon>Asteroideae</taxon>
        <taxon>Anthemideae</taxon>
        <taxon>Anthemidinae</taxon>
        <taxon>Tanacetum</taxon>
    </lineage>
</organism>
<keyword evidence="1" id="KW-0548">Nucleotidyltransferase</keyword>
<keyword evidence="1" id="KW-0808">Transferase</keyword>
<name>A0A699JVD9_TANCI</name>
<comment type="caution">
    <text evidence="1">The sequence shown here is derived from an EMBL/GenBank/DDBJ whole genome shotgun (WGS) entry which is preliminary data.</text>
</comment>
<proteinExistence type="predicted"/>
<protein>
    <submittedName>
        <fullName evidence="1">Reverse transcriptase domain-containing protein</fullName>
    </submittedName>
</protein>
<sequence>SKEAPTVFSGSSYHSHYLPTHQAGDVPQAAPAAAAQEEPWTLFTNGSSCVDGSGAGLILTNPEGVEFTYALRF</sequence>
<feature type="non-terminal residue" evidence="1">
    <location>
        <position position="1"/>
    </location>
</feature>
<dbReference type="EMBL" id="BKCJ010444651">
    <property type="protein sequence ID" value="GFA55469.1"/>
    <property type="molecule type" value="Genomic_DNA"/>
</dbReference>
<reference evidence="1" key="1">
    <citation type="journal article" date="2019" name="Sci. Rep.">
        <title>Draft genome of Tanacetum cinerariifolium, the natural source of mosquito coil.</title>
        <authorList>
            <person name="Yamashiro T."/>
            <person name="Shiraishi A."/>
            <person name="Satake H."/>
            <person name="Nakayama K."/>
        </authorList>
    </citation>
    <scope>NUCLEOTIDE SEQUENCE</scope>
</reference>